<dbReference type="Proteomes" id="UP000050164">
    <property type="component" value="Unassembled WGS sequence"/>
</dbReference>
<dbReference type="EMBL" id="CNFT01002060">
    <property type="protein sequence ID" value="CKT91496.1"/>
    <property type="molecule type" value="Genomic_DNA"/>
</dbReference>
<gene>
    <name evidence="1" type="ORF">ERS027646_02615</name>
    <name evidence="2" type="ORF">ERS027659_04928</name>
</gene>
<dbReference type="Proteomes" id="UP000048948">
    <property type="component" value="Unassembled WGS sequence"/>
</dbReference>
<reference evidence="3 4" key="1">
    <citation type="submission" date="2015-03" db="EMBL/GenBank/DDBJ databases">
        <authorList>
            <consortium name="Pathogen Informatics"/>
        </authorList>
    </citation>
    <scope>NUCLEOTIDE SEQUENCE [LARGE SCALE GENOMIC DNA]</scope>
    <source>
        <strain evidence="1 3">Bir 172</strain>
        <strain evidence="2 4">Bir 185</strain>
    </source>
</reference>
<protein>
    <submittedName>
        <fullName evidence="2">Uncharacterized protein</fullName>
    </submittedName>
</protein>
<evidence type="ECO:0000313" key="4">
    <source>
        <dbReference type="Proteomes" id="UP000050164"/>
    </source>
</evidence>
<organism evidence="2 4">
    <name type="scientific">Mycobacterium tuberculosis</name>
    <dbReference type="NCBI Taxonomy" id="1773"/>
    <lineage>
        <taxon>Bacteria</taxon>
        <taxon>Bacillati</taxon>
        <taxon>Actinomycetota</taxon>
        <taxon>Actinomycetes</taxon>
        <taxon>Mycobacteriales</taxon>
        <taxon>Mycobacteriaceae</taxon>
        <taxon>Mycobacterium</taxon>
        <taxon>Mycobacterium tuberculosis complex</taxon>
    </lineage>
</organism>
<accession>A0A655AP24</accession>
<name>A0A655AP24_MYCTX</name>
<evidence type="ECO:0000313" key="1">
    <source>
        <dbReference type="EMBL" id="CKS87854.1"/>
    </source>
</evidence>
<dbReference type="EMBL" id="CNGE01000503">
    <property type="protein sequence ID" value="CKS87854.1"/>
    <property type="molecule type" value="Genomic_DNA"/>
</dbReference>
<evidence type="ECO:0000313" key="3">
    <source>
        <dbReference type="Proteomes" id="UP000048948"/>
    </source>
</evidence>
<dbReference type="AlphaFoldDB" id="A0A655AP24"/>
<evidence type="ECO:0000313" key="2">
    <source>
        <dbReference type="EMBL" id="CKT91496.1"/>
    </source>
</evidence>
<proteinExistence type="predicted"/>
<sequence length="85" mass="8955">MPPTWLNNDVTCCSGWVSCCIGPLISPSWPRVWVAAGGNWPTGVELPGEGIPKIGFVVLWLAPGSRIDAIGSSFSKSVLTAVSAW</sequence>